<dbReference type="GO" id="GO:0043252">
    <property type="term" value="P:sodium-independent organic anion transport"/>
    <property type="evidence" value="ECO:0007669"/>
    <property type="project" value="Ensembl"/>
</dbReference>
<name>A0A8C7A9P6_NEOVI</name>
<evidence type="ECO:0000256" key="3">
    <source>
        <dbReference type="ARBA" id="ARBA00008335"/>
    </source>
</evidence>
<evidence type="ECO:0000256" key="5">
    <source>
        <dbReference type="ARBA" id="ARBA00022475"/>
    </source>
</evidence>
<evidence type="ECO:0000256" key="13">
    <source>
        <dbReference type="ARBA" id="ARBA00082130"/>
    </source>
</evidence>
<dbReference type="GeneTree" id="ENSGT00940000164295"/>
<comment type="subcellular location">
    <subcellularLocation>
        <location evidence="2">Cell membrane</location>
        <topology evidence="2">Multi-pass membrane protein</topology>
    </subcellularLocation>
    <subcellularLocation>
        <location evidence="1">Nucleus inner membrane</location>
        <topology evidence="1">Multi-pass membrane protein</topology>
    </subcellularLocation>
</comment>
<evidence type="ECO:0000256" key="10">
    <source>
        <dbReference type="ARBA" id="ARBA00023242"/>
    </source>
</evidence>
<evidence type="ECO:0000256" key="11">
    <source>
        <dbReference type="ARBA" id="ARBA00058620"/>
    </source>
</evidence>
<dbReference type="AlphaFoldDB" id="A0A8C7A9P6"/>
<dbReference type="InterPro" id="IPR036259">
    <property type="entry name" value="MFS_trans_sf"/>
</dbReference>
<dbReference type="PROSITE" id="PS00216">
    <property type="entry name" value="SUGAR_TRANSPORT_1"/>
    <property type="match status" value="1"/>
</dbReference>
<evidence type="ECO:0000313" key="17">
    <source>
        <dbReference type="Proteomes" id="UP000694425"/>
    </source>
</evidence>
<dbReference type="Ensembl" id="ENSNVIT00000001626.1">
    <property type="protein sequence ID" value="ENSNVIP00000001413.1"/>
    <property type="gene ID" value="ENSNVIG00000001113.1"/>
</dbReference>
<dbReference type="InterPro" id="IPR020846">
    <property type="entry name" value="MFS_dom"/>
</dbReference>
<keyword evidence="4" id="KW-0813">Transport</keyword>
<reference evidence="16" key="1">
    <citation type="submission" date="2025-08" db="UniProtKB">
        <authorList>
            <consortium name="Ensembl"/>
        </authorList>
    </citation>
    <scope>IDENTIFICATION</scope>
</reference>
<evidence type="ECO:0000259" key="15">
    <source>
        <dbReference type="PROSITE" id="PS50850"/>
    </source>
</evidence>
<dbReference type="GO" id="GO:0031526">
    <property type="term" value="C:brush border membrane"/>
    <property type="evidence" value="ECO:0007669"/>
    <property type="project" value="Ensembl"/>
</dbReference>
<keyword evidence="6 14" id="KW-0812">Transmembrane</keyword>
<feature type="transmembrane region" description="Helical" evidence="14">
    <location>
        <begin position="195"/>
        <end position="214"/>
    </location>
</feature>
<comment type="similarity">
    <text evidence="3">Belongs to the major facilitator superfamily.</text>
</comment>
<dbReference type="PRINTS" id="PR01035">
    <property type="entry name" value="TCRTETA"/>
</dbReference>
<dbReference type="InterPro" id="IPR011701">
    <property type="entry name" value="MFS"/>
</dbReference>
<dbReference type="Proteomes" id="UP000694425">
    <property type="component" value="Unplaced"/>
</dbReference>
<dbReference type="GO" id="GO:0008514">
    <property type="term" value="F:organic anion transmembrane transporter activity"/>
    <property type="evidence" value="ECO:0007669"/>
    <property type="project" value="Ensembl"/>
</dbReference>
<protein>
    <recommendedName>
        <fullName evidence="12">Major facilitator superfamily domain-containing protein 10</fullName>
    </recommendedName>
    <alternativeName>
        <fullName evidence="13">Tetracycline transporter-like protein</fullName>
    </alternativeName>
</protein>
<evidence type="ECO:0000256" key="2">
    <source>
        <dbReference type="ARBA" id="ARBA00004651"/>
    </source>
</evidence>
<keyword evidence="17" id="KW-1185">Reference proteome</keyword>
<organism evidence="16 17">
    <name type="scientific">Neovison vison</name>
    <name type="common">American mink</name>
    <name type="synonym">Mustela vison</name>
    <dbReference type="NCBI Taxonomy" id="452646"/>
    <lineage>
        <taxon>Eukaryota</taxon>
        <taxon>Metazoa</taxon>
        <taxon>Chordata</taxon>
        <taxon>Craniata</taxon>
        <taxon>Vertebrata</taxon>
        <taxon>Euteleostomi</taxon>
        <taxon>Mammalia</taxon>
        <taxon>Eutheria</taxon>
        <taxon>Laurasiatheria</taxon>
        <taxon>Carnivora</taxon>
        <taxon>Caniformia</taxon>
        <taxon>Musteloidea</taxon>
        <taxon>Mustelidae</taxon>
        <taxon>Mustelinae</taxon>
        <taxon>Neogale</taxon>
    </lineage>
</organism>
<feature type="transmembrane region" description="Helical" evidence="14">
    <location>
        <begin position="220"/>
        <end position="240"/>
    </location>
</feature>
<evidence type="ECO:0000313" key="16">
    <source>
        <dbReference type="Ensembl" id="ENSNVIP00000001413.1"/>
    </source>
</evidence>
<sequence>MWQRGVDWFAAAIRMPAEKRYNSVLFGGRPTSSALGPLQPSPDVCLCPASNSSQPLSPPSCFWLLAASIQAQCLRVVRAPQLEAHGVGVQAHPTGPDPWGTKPLSLPGLIGSVFSFLQFLLAPLTGAISDCLGRRLVMLLSLVGLATSYAVWAASRSFAAFLASRVIGGISKGNVSLSTAIIADLGSPSARSRGMAVIGVAFSLGFTLGPMLGASLPTETVPWLALLFAASNLLFIFCFLPETLPPEKRAPSITPGFRAAADLLSPLALLRFSAVAQGQDPPAGDRLESLRRLGLVYFLYLFLFSGLEYTLSFLAHQRFQFSSLQQGKMFFFIGLTMAAVQGAYARRISPGGEIAAVKRAILLLVPAFLLIGWGLTLPMLGLGLLLYSFAAAVVVPCLSSVVANYGSSGQKGTIMGTLRSLGALARAVGPMVAASVYWLAGAQVCFTVCSGLFLLPFLLLWNLRPPAHALKAE</sequence>
<keyword evidence="10" id="KW-0539">Nucleus</keyword>
<dbReference type="GO" id="GO:0030659">
    <property type="term" value="C:cytoplasmic vesicle membrane"/>
    <property type="evidence" value="ECO:0007669"/>
    <property type="project" value="Ensembl"/>
</dbReference>
<keyword evidence="7" id="KW-0053">Apoptosis</keyword>
<keyword evidence="8 14" id="KW-1133">Transmembrane helix</keyword>
<dbReference type="GO" id="GO:0005637">
    <property type="term" value="C:nuclear inner membrane"/>
    <property type="evidence" value="ECO:0007669"/>
    <property type="project" value="UniProtKB-SubCell"/>
</dbReference>
<dbReference type="PANTHER" id="PTHR23504">
    <property type="entry name" value="MAJOR FACILITATOR SUPERFAMILY DOMAIN-CONTAINING PROTEIN 10"/>
    <property type="match status" value="1"/>
</dbReference>
<evidence type="ECO:0000256" key="1">
    <source>
        <dbReference type="ARBA" id="ARBA00004473"/>
    </source>
</evidence>
<feature type="transmembrane region" description="Helical" evidence="14">
    <location>
        <begin position="136"/>
        <end position="154"/>
    </location>
</feature>
<reference evidence="16" key="2">
    <citation type="submission" date="2025-09" db="UniProtKB">
        <authorList>
            <consortium name="Ensembl"/>
        </authorList>
    </citation>
    <scope>IDENTIFICATION</scope>
</reference>
<comment type="function">
    <text evidence="11">Probable organic anion transporter which may serve as a transporter for some non-steroidal anti-inflammatory drugs (NSAIDs) as well as other organic anions across the luminal membranes of renal proximal tubules at the final excretion step into the urine.</text>
</comment>
<gene>
    <name evidence="16" type="primary">MFSD10</name>
</gene>
<keyword evidence="9 14" id="KW-0472">Membrane</keyword>
<dbReference type="PANTHER" id="PTHR23504:SF31">
    <property type="entry name" value="MAJOR FACILITATOR SUPERFAMILY DOMAIN-CONTAINING PROTEIN 10"/>
    <property type="match status" value="1"/>
</dbReference>
<dbReference type="InterPro" id="IPR001958">
    <property type="entry name" value="Tet-R_TetA/multi-R_MdtG-like"/>
</dbReference>
<feature type="transmembrane region" description="Helical" evidence="14">
    <location>
        <begin position="104"/>
        <end position="124"/>
    </location>
</feature>
<feature type="transmembrane region" description="Helical" evidence="14">
    <location>
        <begin position="295"/>
        <end position="317"/>
    </location>
</feature>
<dbReference type="PROSITE" id="PS50850">
    <property type="entry name" value="MFS"/>
    <property type="match status" value="1"/>
</dbReference>
<dbReference type="GO" id="GO:0006915">
    <property type="term" value="P:apoptotic process"/>
    <property type="evidence" value="ECO:0007669"/>
    <property type="project" value="UniProtKB-KW"/>
</dbReference>
<dbReference type="Gene3D" id="1.20.1250.20">
    <property type="entry name" value="MFS general substrate transporter like domains"/>
    <property type="match status" value="1"/>
</dbReference>
<evidence type="ECO:0000256" key="9">
    <source>
        <dbReference type="ARBA" id="ARBA00023136"/>
    </source>
</evidence>
<feature type="transmembrane region" description="Helical" evidence="14">
    <location>
        <begin position="329"/>
        <end position="348"/>
    </location>
</feature>
<feature type="transmembrane region" description="Helical" evidence="14">
    <location>
        <begin position="444"/>
        <end position="463"/>
    </location>
</feature>
<evidence type="ECO:0000256" key="7">
    <source>
        <dbReference type="ARBA" id="ARBA00022703"/>
    </source>
</evidence>
<dbReference type="SUPFAM" id="SSF103473">
    <property type="entry name" value="MFS general substrate transporter"/>
    <property type="match status" value="1"/>
</dbReference>
<evidence type="ECO:0000256" key="12">
    <source>
        <dbReference type="ARBA" id="ARBA00074276"/>
    </source>
</evidence>
<feature type="domain" description="Major facilitator superfamily (MFS) profile" evidence="15">
    <location>
        <begin position="64"/>
        <end position="468"/>
    </location>
</feature>
<dbReference type="InterPro" id="IPR005829">
    <property type="entry name" value="Sugar_transporter_CS"/>
</dbReference>
<feature type="transmembrane region" description="Helical" evidence="14">
    <location>
        <begin position="360"/>
        <end position="380"/>
    </location>
</feature>
<dbReference type="FunFam" id="1.20.1250.20:FF:000181">
    <property type="entry name" value="Major facilitator superfamily domain-containing protein 10"/>
    <property type="match status" value="1"/>
</dbReference>
<evidence type="ECO:0000256" key="8">
    <source>
        <dbReference type="ARBA" id="ARBA00022989"/>
    </source>
</evidence>
<keyword evidence="5" id="KW-1003">Cell membrane</keyword>
<evidence type="ECO:0000256" key="6">
    <source>
        <dbReference type="ARBA" id="ARBA00022692"/>
    </source>
</evidence>
<evidence type="ECO:0000256" key="14">
    <source>
        <dbReference type="SAM" id="Phobius"/>
    </source>
</evidence>
<feature type="transmembrane region" description="Helical" evidence="14">
    <location>
        <begin position="386"/>
        <end position="406"/>
    </location>
</feature>
<accession>A0A8C7A9P6</accession>
<evidence type="ECO:0000256" key="4">
    <source>
        <dbReference type="ARBA" id="ARBA00022448"/>
    </source>
</evidence>
<proteinExistence type="inferred from homology"/>
<dbReference type="Pfam" id="PF07690">
    <property type="entry name" value="MFS_1"/>
    <property type="match status" value="1"/>
</dbReference>